<sequence>MTTNAMLRSGLFVTLMAASSLAMADPVCTKEPESKWMSFDQAKQQVQDMGYKIKKFKKTSTGCYELYGYNAKGKKTEIYFNPVDMSKVKEEEDD</sequence>
<feature type="signal peptide" evidence="1">
    <location>
        <begin position="1"/>
        <end position="24"/>
    </location>
</feature>
<dbReference type="Pfam" id="PF13670">
    <property type="entry name" value="PepSY_2"/>
    <property type="match status" value="1"/>
</dbReference>
<accession>A0ABU4ILA9</accession>
<evidence type="ECO:0000313" key="3">
    <source>
        <dbReference type="EMBL" id="MDW6019338.1"/>
    </source>
</evidence>
<protein>
    <submittedName>
        <fullName evidence="3">PepSY domain-containing protein</fullName>
    </submittedName>
</protein>
<gene>
    <name evidence="3" type="ORF">SBW85_16705</name>
</gene>
<dbReference type="EMBL" id="JAWRCN010000002">
    <property type="protein sequence ID" value="MDW6019338.1"/>
    <property type="molecule type" value="Genomic_DNA"/>
</dbReference>
<evidence type="ECO:0000259" key="2">
    <source>
        <dbReference type="Pfam" id="PF13670"/>
    </source>
</evidence>
<comment type="caution">
    <text evidence="3">The sequence shown here is derived from an EMBL/GenBank/DDBJ whole genome shotgun (WGS) entry which is preliminary data.</text>
</comment>
<proteinExistence type="predicted"/>
<keyword evidence="4" id="KW-1185">Reference proteome</keyword>
<feature type="chain" id="PRO_5046079497" evidence="1">
    <location>
        <begin position="25"/>
        <end position="94"/>
    </location>
</feature>
<feature type="domain" description="PepSY" evidence="2">
    <location>
        <begin position="12"/>
        <end position="91"/>
    </location>
</feature>
<evidence type="ECO:0000313" key="4">
    <source>
        <dbReference type="Proteomes" id="UP001272325"/>
    </source>
</evidence>
<dbReference type="InterPro" id="IPR025711">
    <property type="entry name" value="PepSY"/>
</dbReference>
<name>A0ABU4ILA9_9VIBR</name>
<reference evidence="3 4" key="1">
    <citation type="submission" date="2023-11" db="EMBL/GenBank/DDBJ databases">
        <title>Plant-associative lifestyle of Vibrio porteresiae and its evolutionary dynamics.</title>
        <authorList>
            <person name="Rameshkumar N."/>
            <person name="Kirti K."/>
        </authorList>
    </citation>
    <scope>NUCLEOTIDE SEQUENCE [LARGE SCALE GENOMIC DNA]</scope>
    <source>
        <strain evidence="3 4">MSSRF60</strain>
    </source>
</reference>
<organism evidence="3 4">
    <name type="scientific">Vibrio plantisponsor</name>
    <dbReference type="NCBI Taxonomy" id="664643"/>
    <lineage>
        <taxon>Bacteria</taxon>
        <taxon>Pseudomonadati</taxon>
        <taxon>Pseudomonadota</taxon>
        <taxon>Gammaproteobacteria</taxon>
        <taxon>Vibrionales</taxon>
        <taxon>Vibrionaceae</taxon>
        <taxon>Vibrio</taxon>
    </lineage>
</organism>
<dbReference type="RefSeq" id="WP_171137153.1">
    <property type="nucleotide sequence ID" value="NZ_AP024894.1"/>
</dbReference>
<keyword evidence="1" id="KW-0732">Signal</keyword>
<dbReference type="Proteomes" id="UP001272325">
    <property type="component" value="Unassembled WGS sequence"/>
</dbReference>
<evidence type="ECO:0000256" key="1">
    <source>
        <dbReference type="SAM" id="SignalP"/>
    </source>
</evidence>